<gene>
    <name evidence="8" type="ORF">ENT43_02230</name>
</gene>
<dbReference type="AlphaFoldDB" id="A0A7C4LZX7"/>
<evidence type="ECO:0000256" key="4">
    <source>
        <dbReference type="ARBA" id="ARBA00022984"/>
    </source>
</evidence>
<accession>A0A7C4LZX7</accession>
<dbReference type="GO" id="GO:0008360">
    <property type="term" value="P:regulation of cell shape"/>
    <property type="evidence" value="ECO:0007669"/>
    <property type="project" value="UniProtKB-UniRule"/>
</dbReference>
<dbReference type="GO" id="GO:0071972">
    <property type="term" value="F:peptidoglycan L,D-transpeptidase activity"/>
    <property type="evidence" value="ECO:0007669"/>
    <property type="project" value="TreeGrafter"/>
</dbReference>
<dbReference type="CDD" id="cd16913">
    <property type="entry name" value="YkuD_like"/>
    <property type="match status" value="1"/>
</dbReference>
<feature type="active site" description="Proton donor/acceptor" evidence="6">
    <location>
        <position position="203"/>
    </location>
</feature>
<dbReference type="InterPro" id="IPR050979">
    <property type="entry name" value="LD-transpeptidase"/>
</dbReference>
<dbReference type="Gene3D" id="2.40.440.10">
    <property type="entry name" value="L,D-transpeptidase catalytic domain-like"/>
    <property type="match status" value="1"/>
</dbReference>
<dbReference type="UniPathway" id="UPA00219"/>
<sequence>MMLLFLYKKTRRCTLKKIIVILVILIAVAIVVSLRHEQILEEELRKKEEFLMKIEKRKIEAIKKKRRKDFISSIGKKISSTIKEEAKRKVFIIDGEMCFIFKNTDDLTDKEKRIASNISLICSPLAELESDHIQVSVEKQRFYAIENDEVVFLGKVSTGAVSGTTPKGIHRIQNQAEYTISRKYKCPLIHWMAVTKDAMIGLHALSGTAYEGRLGSPASHGCIRLSHSDAKKLFEWVSKIKKENSQYSQVYIY</sequence>
<reference evidence="8" key="1">
    <citation type="journal article" date="2020" name="mSystems">
        <title>Genome- and Community-Level Interaction Insights into Carbon Utilization and Element Cycling Functions of Hydrothermarchaeota in Hydrothermal Sediment.</title>
        <authorList>
            <person name="Zhou Z."/>
            <person name="Liu Y."/>
            <person name="Xu W."/>
            <person name="Pan J."/>
            <person name="Luo Z.H."/>
            <person name="Li M."/>
        </authorList>
    </citation>
    <scope>NUCLEOTIDE SEQUENCE [LARGE SCALE GENOMIC DNA]</scope>
    <source>
        <strain evidence="8">SpSt-579</strain>
    </source>
</reference>
<dbReference type="GO" id="GO:0018104">
    <property type="term" value="P:peptidoglycan-protein cross-linking"/>
    <property type="evidence" value="ECO:0007669"/>
    <property type="project" value="TreeGrafter"/>
</dbReference>
<dbReference type="InterPro" id="IPR038063">
    <property type="entry name" value="Transpep_catalytic_dom"/>
</dbReference>
<dbReference type="GO" id="GO:0071555">
    <property type="term" value="P:cell wall organization"/>
    <property type="evidence" value="ECO:0007669"/>
    <property type="project" value="UniProtKB-UniRule"/>
</dbReference>
<keyword evidence="3 6" id="KW-0133">Cell shape</keyword>
<protein>
    <submittedName>
        <fullName evidence="8">Murein L,D-transpeptidase</fullName>
    </submittedName>
</protein>
<comment type="caution">
    <text evidence="8">The sequence shown here is derived from an EMBL/GenBank/DDBJ whole genome shotgun (WGS) entry which is preliminary data.</text>
</comment>
<keyword evidence="2" id="KW-0808">Transferase</keyword>
<feature type="domain" description="L,D-TPase catalytic" evidence="7">
    <location>
        <begin position="131"/>
        <end position="253"/>
    </location>
</feature>
<dbReference type="GO" id="GO:0005576">
    <property type="term" value="C:extracellular region"/>
    <property type="evidence" value="ECO:0007669"/>
    <property type="project" value="TreeGrafter"/>
</dbReference>
<name>A0A7C4LZX7_UNCC3</name>
<feature type="active site" description="Nucleophile" evidence="6">
    <location>
        <position position="222"/>
    </location>
</feature>
<dbReference type="SUPFAM" id="SSF141523">
    <property type="entry name" value="L,D-transpeptidase catalytic domain-like"/>
    <property type="match status" value="1"/>
</dbReference>
<evidence type="ECO:0000313" key="8">
    <source>
        <dbReference type="EMBL" id="HGT71057.1"/>
    </source>
</evidence>
<dbReference type="PROSITE" id="PS52029">
    <property type="entry name" value="LD_TPASE"/>
    <property type="match status" value="1"/>
</dbReference>
<dbReference type="GO" id="GO:0016740">
    <property type="term" value="F:transferase activity"/>
    <property type="evidence" value="ECO:0007669"/>
    <property type="project" value="UniProtKB-KW"/>
</dbReference>
<dbReference type="PANTHER" id="PTHR30582:SF2">
    <property type="entry name" value="L,D-TRANSPEPTIDASE YCIB-RELATED"/>
    <property type="match status" value="1"/>
</dbReference>
<evidence type="ECO:0000256" key="3">
    <source>
        <dbReference type="ARBA" id="ARBA00022960"/>
    </source>
</evidence>
<keyword evidence="5 6" id="KW-0961">Cell wall biogenesis/degradation</keyword>
<evidence type="ECO:0000256" key="1">
    <source>
        <dbReference type="ARBA" id="ARBA00004752"/>
    </source>
</evidence>
<dbReference type="PANTHER" id="PTHR30582">
    <property type="entry name" value="L,D-TRANSPEPTIDASE"/>
    <property type="match status" value="1"/>
</dbReference>
<keyword evidence="4 6" id="KW-0573">Peptidoglycan synthesis</keyword>
<comment type="pathway">
    <text evidence="1 6">Cell wall biogenesis; peptidoglycan biosynthesis.</text>
</comment>
<evidence type="ECO:0000259" key="7">
    <source>
        <dbReference type="PROSITE" id="PS52029"/>
    </source>
</evidence>
<evidence type="ECO:0000256" key="2">
    <source>
        <dbReference type="ARBA" id="ARBA00022679"/>
    </source>
</evidence>
<organism evidence="8">
    <name type="scientific">candidate division CPR3 bacterium</name>
    <dbReference type="NCBI Taxonomy" id="2268181"/>
    <lineage>
        <taxon>Bacteria</taxon>
        <taxon>Bacteria division CPR3</taxon>
    </lineage>
</organism>
<proteinExistence type="predicted"/>
<dbReference type="EMBL" id="DSYQ01000008">
    <property type="protein sequence ID" value="HGT71057.1"/>
    <property type="molecule type" value="Genomic_DNA"/>
</dbReference>
<dbReference type="InterPro" id="IPR005490">
    <property type="entry name" value="LD_TPept_cat_dom"/>
</dbReference>
<evidence type="ECO:0000256" key="6">
    <source>
        <dbReference type="PROSITE-ProRule" id="PRU01373"/>
    </source>
</evidence>
<dbReference type="Pfam" id="PF03734">
    <property type="entry name" value="YkuD"/>
    <property type="match status" value="1"/>
</dbReference>
<evidence type="ECO:0000256" key="5">
    <source>
        <dbReference type="ARBA" id="ARBA00023316"/>
    </source>
</evidence>